<proteinExistence type="predicted"/>
<accession>A0A2G4SIT2</accession>
<protein>
    <submittedName>
        <fullName evidence="1">Uncharacterized protein</fullName>
    </submittedName>
</protein>
<dbReference type="AlphaFoldDB" id="A0A2G4SIT2"/>
<evidence type="ECO:0000313" key="2">
    <source>
        <dbReference type="Proteomes" id="UP000242254"/>
    </source>
</evidence>
<dbReference type="Proteomes" id="UP000242254">
    <property type="component" value="Unassembled WGS sequence"/>
</dbReference>
<dbReference type="RefSeq" id="XP_023462014.1">
    <property type="nucleotide sequence ID" value="XM_023612149.1"/>
</dbReference>
<sequence>MKNKSIDESSLSFLPPTDDGHFMASNFDVTNALYLLQRPILQQKWKPSLKDHAQ</sequence>
<reference evidence="1 2" key="1">
    <citation type="journal article" date="2016" name="Proc. Natl. Acad. Sci. U.S.A.">
        <title>Lipid metabolic changes in an early divergent fungus govern the establishment of a mutualistic symbiosis with endobacteria.</title>
        <authorList>
            <person name="Lastovetsky O.A."/>
            <person name="Gaspar M.L."/>
            <person name="Mondo S.J."/>
            <person name="LaButti K.M."/>
            <person name="Sandor L."/>
            <person name="Grigoriev I.V."/>
            <person name="Henry S.A."/>
            <person name="Pawlowska T.E."/>
        </authorList>
    </citation>
    <scope>NUCLEOTIDE SEQUENCE [LARGE SCALE GENOMIC DNA]</scope>
    <source>
        <strain evidence="1 2">ATCC 52813</strain>
    </source>
</reference>
<dbReference type="GeneID" id="35443138"/>
<organism evidence="1 2">
    <name type="scientific">Rhizopus microsporus ATCC 52813</name>
    <dbReference type="NCBI Taxonomy" id="1340429"/>
    <lineage>
        <taxon>Eukaryota</taxon>
        <taxon>Fungi</taxon>
        <taxon>Fungi incertae sedis</taxon>
        <taxon>Mucoromycota</taxon>
        <taxon>Mucoromycotina</taxon>
        <taxon>Mucoromycetes</taxon>
        <taxon>Mucorales</taxon>
        <taxon>Mucorineae</taxon>
        <taxon>Rhizopodaceae</taxon>
        <taxon>Rhizopus</taxon>
    </lineage>
</organism>
<dbReference type="EMBL" id="KZ303866">
    <property type="protein sequence ID" value="PHZ08306.1"/>
    <property type="molecule type" value="Genomic_DNA"/>
</dbReference>
<name>A0A2G4SIT2_RHIZD</name>
<gene>
    <name evidence="1" type="ORF">RHIMIDRAFT_269749</name>
</gene>
<evidence type="ECO:0000313" key="1">
    <source>
        <dbReference type="EMBL" id="PHZ08306.1"/>
    </source>
</evidence>
<keyword evidence="2" id="KW-1185">Reference proteome</keyword>